<name>A0A0A9FA53_ARUDO</name>
<reference evidence="1" key="2">
    <citation type="journal article" date="2015" name="Data Brief">
        <title>Shoot transcriptome of the giant reed, Arundo donax.</title>
        <authorList>
            <person name="Barrero R.A."/>
            <person name="Guerrero F.D."/>
            <person name="Moolhuijzen P."/>
            <person name="Goolsby J.A."/>
            <person name="Tidwell J."/>
            <person name="Bellgard S.E."/>
            <person name="Bellgard M.I."/>
        </authorList>
    </citation>
    <scope>NUCLEOTIDE SEQUENCE</scope>
    <source>
        <tissue evidence="1">Shoot tissue taken approximately 20 cm above the soil surface</tissue>
    </source>
</reference>
<dbReference type="EMBL" id="GBRH01192783">
    <property type="protein sequence ID" value="JAE05113.1"/>
    <property type="molecule type" value="Transcribed_RNA"/>
</dbReference>
<accession>A0A0A9FA53</accession>
<proteinExistence type="predicted"/>
<sequence length="75" mass="8283">MNKNLSFQITGFISIQAGNSRLPFLSKYLLSLFVVVSQNMVLNYCQGNIVIPPTIVTLQGSASITTRRTAMLFIT</sequence>
<reference evidence="1" key="1">
    <citation type="submission" date="2014-09" db="EMBL/GenBank/DDBJ databases">
        <authorList>
            <person name="Magalhaes I.L.F."/>
            <person name="Oliveira U."/>
            <person name="Santos F.R."/>
            <person name="Vidigal T.H.D.A."/>
            <person name="Brescovit A.D."/>
            <person name="Santos A.J."/>
        </authorList>
    </citation>
    <scope>NUCLEOTIDE SEQUENCE</scope>
    <source>
        <tissue evidence="1">Shoot tissue taken approximately 20 cm above the soil surface</tissue>
    </source>
</reference>
<protein>
    <submittedName>
        <fullName evidence="1">Uncharacterized protein</fullName>
    </submittedName>
</protein>
<organism evidence="1">
    <name type="scientific">Arundo donax</name>
    <name type="common">Giant reed</name>
    <name type="synonym">Donax arundinaceus</name>
    <dbReference type="NCBI Taxonomy" id="35708"/>
    <lineage>
        <taxon>Eukaryota</taxon>
        <taxon>Viridiplantae</taxon>
        <taxon>Streptophyta</taxon>
        <taxon>Embryophyta</taxon>
        <taxon>Tracheophyta</taxon>
        <taxon>Spermatophyta</taxon>
        <taxon>Magnoliopsida</taxon>
        <taxon>Liliopsida</taxon>
        <taxon>Poales</taxon>
        <taxon>Poaceae</taxon>
        <taxon>PACMAD clade</taxon>
        <taxon>Arundinoideae</taxon>
        <taxon>Arundineae</taxon>
        <taxon>Arundo</taxon>
    </lineage>
</organism>
<evidence type="ECO:0000313" key="1">
    <source>
        <dbReference type="EMBL" id="JAE05113.1"/>
    </source>
</evidence>
<dbReference type="AlphaFoldDB" id="A0A0A9FA53"/>